<dbReference type="InterPro" id="IPR003607">
    <property type="entry name" value="HD/PDEase_dom"/>
</dbReference>
<dbReference type="SMART" id="SM00471">
    <property type="entry name" value="HDc"/>
    <property type="match status" value="1"/>
</dbReference>
<evidence type="ECO:0000259" key="1">
    <source>
        <dbReference type="SMART" id="SM00471"/>
    </source>
</evidence>
<evidence type="ECO:0000313" key="3">
    <source>
        <dbReference type="Proteomes" id="UP000000561"/>
    </source>
</evidence>
<dbReference type="EMBL" id="CM003146">
    <property type="protein sequence ID" value="KIS69007.1"/>
    <property type="molecule type" value="Genomic_DNA"/>
</dbReference>
<protein>
    <recommendedName>
        <fullName evidence="1">HD/PDEase domain-containing protein</fullName>
    </recommendedName>
</protein>
<reference evidence="2 3" key="1">
    <citation type="journal article" date="2006" name="Nature">
        <title>Insights from the genome of the biotrophic fungal plant pathogen Ustilago maydis.</title>
        <authorList>
            <person name="Kamper J."/>
            <person name="Kahmann R."/>
            <person name="Bolker M."/>
            <person name="Ma L.J."/>
            <person name="Brefort T."/>
            <person name="Saville B.J."/>
            <person name="Banuett F."/>
            <person name="Kronstad J.W."/>
            <person name="Gold S.E."/>
            <person name="Muller O."/>
            <person name="Perlin M.H."/>
            <person name="Wosten H.A."/>
            <person name="de Vries R."/>
            <person name="Ruiz-Herrera J."/>
            <person name="Reynaga-Pena C.G."/>
            <person name="Snetselaar K."/>
            <person name="McCann M."/>
            <person name="Perez-Martin J."/>
            <person name="Feldbrugge M."/>
            <person name="Basse C.W."/>
            <person name="Steinberg G."/>
            <person name="Ibeas J.I."/>
            <person name="Holloman W."/>
            <person name="Guzman P."/>
            <person name="Farman M."/>
            <person name="Stajich J.E."/>
            <person name="Sentandreu R."/>
            <person name="Gonzalez-Prieto J.M."/>
            <person name="Kennell J.C."/>
            <person name="Molina L."/>
            <person name="Schirawski J."/>
            <person name="Mendoza-Mendoza A."/>
            <person name="Greilinger D."/>
            <person name="Munch K."/>
            <person name="Rossel N."/>
            <person name="Scherer M."/>
            <person name="Vranes M."/>
            <person name="Ladendorf O."/>
            <person name="Vincon V."/>
            <person name="Fuchs U."/>
            <person name="Sandrock B."/>
            <person name="Meng S."/>
            <person name="Ho E.C."/>
            <person name="Cahill M.J."/>
            <person name="Boyce K.J."/>
            <person name="Klose J."/>
            <person name="Klosterman S.J."/>
            <person name="Deelstra H.J."/>
            <person name="Ortiz-Castellanos L."/>
            <person name="Li W."/>
            <person name="Sanchez-Alonso P."/>
            <person name="Schreier P.H."/>
            <person name="Hauser-Hahn I."/>
            <person name="Vaupel M."/>
            <person name="Koopmann E."/>
            <person name="Friedrich G."/>
            <person name="Voss H."/>
            <person name="Schluter T."/>
            <person name="Margolis J."/>
            <person name="Platt D."/>
            <person name="Swimmer C."/>
            <person name="Gnirke A."/>
            <person name="Chen F."/>
            <person name="Vysotskaia V."/>
            <person name="Mannhaupt G."/>
            <person name="Guldener U."/>
            <person name="Munsterkotter M."/>
            <person name="Haase D."/>
            <person name="Oesterheld M."/>
            <person name="Mewes H.W."/>
            <person name="Mauceli E.W."/>
            <person name="DeCaprio D."/>
            <person name="Wade C.M."/>
            <person name="Butler J."/>
            <person name="Young S."/>
            <person name="Jaffe D.B."/>
            <person name="Calvo S."/>
            <person name="Nusbaum C."/>
            <person name="Galagan J."/>
            <person name="Birren B.W."/>
        </authorList>
    </citation>
    <scope>NUCLEOTIDE SEQUENCE [LARGE SCALE GENOMIC DNA]</scope>
    <source>
        <strain evidence="3">DSM 14603 / FGSC 9021 / UM521</strain>
    </source>
</reference>
<name>A0A0D1C5U0_MYCMD</name>
<proteinExistence type="predicted"/>
<dbReference type="Proteomes" id="UP000000561">
    <property type="component" value="Chromosome 7"/>
</dbReference>
<dbReference type="AlphaFoldDB" id="A0A0D1C5U0"/>
<dbReference type="STRING" id="237631.A0A0D1C5U0"/>
<dbReference type="OrthoDB" id="16547at2759"/>
<dbReference type="InParanoid" id="A0A0D1C5U0"/>
<organism evidence="2 3">
    <name type="scientific">Mycosarcoma maydis</name>
    <name type="common">Corn smut fungus</name>
    <name type="synonym">Ustilago maydis</name>
    <dbReference type="NCBI Taxonomy" id="5270"/>
    <lineage>
        <taxon>Eukaryota</taxon>
        <taxon>Fungi</taxon>
        <taxon>Dikarya</taxon>
        <taxon>Basidiomycota</taxon>
        <taxon>Ustilaginomycotina</taxon>
        <taxon>Ustilaginomycetes</taxon>
        <taxon>Ustilaginales</taxon>
        <taxon>Ustilaginaceae</taxon>
        <taxon>Mycosarcoma</taxon>
    </lineage>
</organism>
<evidence type="ECO:0000313" key="2">
    <source>
        <dbReference type="EMBL" id="KIS69007.1"/>
    </source>
</evidence>
<dbReference type="eggNOG" id="ENOG502QSR7">
    <property type="taxonomic scope" value="Eukaryota"/>
</dbReference>
<dbReference type="VEuPathDB" id="FungiDB:UMAG_02986"/>
<keyword evidence="3" id="KW-1185">Reference proteome</keyword>
<feature type="domain" description="HD/PDEase" evidence="1">
    <location>
        <begin position="43"/>
        <end position="182"/>
    </location>
</feature>
<dbReference type="Gene3D" id="1.10.3210.50">
    <property type="match status" value="1"/>
</dbReference>
<dbReference type="PANTHER" id="PTHR33594:SF1">
    <property type="entry name" value="HD_PDEASE DOMAIN-CONTAINING PROTEIN"/>
    <property type="match status" value="1"/>
</dbReference>
<dbReference type="PANTHER" id="PTHR33594">
    <property type="entry name" value="SUPERFAMILY HYDROLASE, PUTATIVE (AFU_ORTHOLOGUE AFUA_1G03035)-RELATED"/>
    <property type="match status" value="1"/>
</dbReference>
<dbReference type="GeneID" id="23563588"/>
<gene>
    <name evidence="2" type="ORF">UMAG_02986</name>
</gene>
<dbReference type="KEGG" id="uma:UMAG_02986"/>
<sequence>MELLSSRLSETSLAPLARLSTSQRESVIASAEAFVKAAFAQHDPSHDYHHVHRVRQLALSLSSSAELEHVDLLVVELGALFHDLTDAKYTSASCTPSSVLAPFWASLSPATLVSAAQKTTVEKIVANVSWSKDERRRAMHPSHLSADDVALQEWLSKCPEFWCVSDADRLDSIGSIGILRCAAYSAKINRPLYIPPSNPDDDPVPPAEQAEGYNGSAVAHFYEKLLKIRGDRLYLQQARSEADRRQGMINAFLDELGLEWLVAKQGAEIALLRQAQEDEHEDEDHVDAN</sequence>
<dbReference type="CDD" id="cd00077">
    <property type="entry name" value="HDc"/>
    <property type="match status" value="1"/>
</dbReference>
<accession>A0A0D1C5U0</accession>
<dbReference type="OMA" id="HDPSHDY"/>
<dbReference type="RefSeq" id="XP_011389378.1">
    <property type="nucleotide sequence ID" value="XM_011391076.1"/>
</dbReference>
<dbReference type="SUPFAM" id="SSF109604">
    <property type="entry name" value="HD-domain/PDEase-like"/>
    <property type="match status" value="1"/>
</dbReference>